<evidence type="ECO:0000313" key="2">
    <source>
        <dbReference type="Proteomes" id="UP000294530"/>
    </source>
</evidence>
<dbReference type="Proteomes" id="UP000294530">
    <property type="component" value="Unassembled WGS sequence"/>
</dbReference>
<sequence length="73" mass="8367">MVALGYEFNDFNTIHSIRAKERARVSVHFNNDVSQLAIRQLVISLLMKRLKASSNVIDALPKKRLNTAWNKLT</sequence>
<dbReference type="KEGG" id="blac:94351228"/>
<name>A0A976FG30_BRELC</name>
<accession>A0A976FG30</accession>
<reference evidence="1 2" key="1">
    <citation type="journal article" date="2021" name="Genome Biol.">
        <title>AFLAP: assembly-free linkage analysis pipeline using k-mers from genome sequencing data.</title>
        <authorList>
            <person name="Fletcher K."/>
            <person name="Zhang L."/>
            <person name="Gil J."/>
            <person name="Han R."/>
            <person name="Cavanaugh K."/>
            <person name="Michelmore R."/>
        </authorList>
    </citation>
    <scope>NUCLEOTIDE SEQUENCE [LARGE SCALE GENOMIC DNA]</scope>
    <source>
        <strain evidence="1 2">SF5</strain>
    </source>
</reference>
<gene>
    <name evidence="1" type="ORF">CCR75_007497</name>
</gene>
<keyword evidence="2" id="KW-1185">Reference proteome</keyword>
<comment type="caution">
    <text evidence="1">The sequence shown here is derived from an EMBL/GenBank/DDBJ whole genome shotgun (WGS) entry which is preliminary data.</text>
</comment>
<proteinExistence type="predicted"/>
<evidence type="ECO:0000313" key="1">
    <source>
        <dbReference type="EMBL" id="TDH66068.1"/>
    </source>
</evidence>
<dbReference type="AlphaFoldDB" id="A0A976FG30"/>
<protein>
    <submittedName>
        <fullName evidence="1">Uncharacterized protein</fullName>
    </submittedName>
</protein>
<dbReference type="RefSeq" id="XP_067815567.1">
    <property type="nucleotide sequence ID" value="XM_067965557.1"/>
</dbReference>
<dbReference type="GeneID" id="94351228"/>
<organism evidence="1 2">
    <name type="scientific">Bremia lactucae</name>
    <name type="common">Lettuce downy mildew</name>
    <dbReference type="NCBI Taxonomy" id="4779"/>
    <lineage>
        <taxon>Eukaryota</taxon>
        <taxon>Sar</taxon>
        <taxon>Stramenopiles</taxon>
        <taxon>Oomycota</taxon>
        <taxon>Peronosporomycetes</taxon>
        <taxon>Peronosporales</taxon>
        <taxon>Peronosporaceae</taxon>
        <taxon>Bremia</taxon>
    </lineage>
</organism>
<dbReference type="EMBL" id="SHOA02000018">
    <property type="protein sequence ID" value="TDH66068.1"/>
    <property type="molecule type" value="Genomic_DNA"/>
</dbReference>